<evidence type="ECO:0000256" key="1">
    <source>
        <dbReference type="SAM" id="MobiDB-lite"/>
    </source>
</evidence>
<feature type="domain" description="NAD-dependent epimerase/dehydratase" evidence="2">
    <location>
        <begin position="100"/>
        <end position="313"/>
    </location>
</feature>
<proteinExistence type="predicted"/>
<comment type="caution">
    <text evidence="3">The sequence shown here is derived from an EMBL/GenBank/DDBJ whole genome shotgun (WGS) entry which is preliminary data.</text>
</comment>
<dbReference type="Proteomes" id="UP000274661">
    <property type="component" value="Unassembled WGS sequence"/>
</dbReference>
<dbReference type="Pfam" id="PF01370">
    <property type="entry name" value="Epimerase"/>
    <property type="match status" value="1"/>
</dbReference>
<evidence type="ECO:0000313" key="3">
    <source>
        <dbReference type="EMBL" id="RST30360.1"/>
    </source>
</evidence>
<dbReference type="AlphaFoldDB" id="A0A429V8R1"/>
<reference evidence="3 4" key="1">
    <citation type="submission" date="2018-12" db="EMBL/GenBank/DDBJ databases">
        <title>Sphingomonas sp. HMF7854 Genome sequencing and assembly.</title>
        <authorList>
            <person name="Cha I."/>
            <person name="Kang H."/>
            <person name="Kim H."/>
            <person name="Kang J."/>
            <person name="Joh K."/>
        </authorList>
    </citation>
    <scope>NUCLEOTIDE SEQUENCE [LARGE SCALE GENOMIC DNA]</scope>
    <source>
        <strain evidence="3 4">HMF7854</strain>
    </source>
</reference>
<feature type="region of interest" description="Disordered" evidence="1">
    <location>
        <begin position="34"/>
        <end position="81"/>
    </location>
</feature>
<dbReference type="EMBL" id="RWJF01000001">
    <property type="protein sequence ID" value="RST30360.1"/>
    <property type="molecule type" value="Genomic_DNA"/>
</dbReference>
<gene>
    <name evidence="3" type="ORF">HMF7854_05635</name>
</gene>
<dbReference type="OrthoDB" id="7181637at2"/>
<feature type="region of interest" description="Disordered" evidence="1">
    <location>
        <begin position="1"/>
        <end position="22"/>
    </location>
</feature>
<keyword evidence="4" id="KW-1185">Reference proteome</keyword>
<dbReference type="InterPro" id="IPR001509">
    <property type="entry name" value="Epimerase_deHydtase"/>
</dbReference>
<feature type="compositionally biased region" description="Basic and acidic residues" evidence="1">
    <location>
        <begin position="43"/>
        <end position="76"/>
    </location>
</feature>
<protein>
    <submittedName>
        <fullName evidence="3">NAD(P)-dependent oxidoreductase</fullName>
    </submittedName>
</protein>
<accession>A0A429V8R1</accession>
<sequence>MGEAVSRLGHPGDGASARLRDGSALRRIVRGRRAGRLHRARRSRADLFSEDQQPDHRQRIDGEQPDRPDDPGDRLSGRRVTRALPETVAAALRDSDARLVLTGAGGWLGLATLELLAETLGPSFTSRVVAFGSARRTLRLRDGTAIDQRPLEEIVALRPQATLVLHTAFLTKDKVAGMSEQAYVAANRRISDTMFGALDAIGADGLFLASSGAAGFADDPAAAPDLRLYGRLKRDDEERAAVWAAERSGTAAIARIFSLTGPYINKPHNYALASFLLDALAGRPIEVRAATRVVRSYAAIRDLVALSLSLLLRRADAITRFETGGVPMEMGEIAAAVSVVTGGPGFVRAPLGEGEDNIYAGDDRQWHSLLAGEGLAPTPFAEQLRETADYLAALDRVRPEPGVGASRSRTQVNHA</sequence>
<name>A0A429V8R1_9SPHN</name>
<dbReference type="InterPro" id="IPR036291">
    <property type="entry name" value="NAD(P)-bd_dom_sf"/>
</dbReference>
<evidence type="ECO:0000259" key="2">
    <source>
        <dbReference type="Pfam" id="PF01370"/>
    </source>
</evidence>
<dbReference type="Gene3D" id="3.40.50.720">
    <property type="entry name" value="NAD(P)-binding Rossmann-like Domain"/>
    <property type="match status" value="1"/>
</dbReference>
<organism evidence="3 4">
    <name type="scientific">Sphingomonas ginkgonis</name>
    <dbReference type="NCBI Taxonomy" id="2315330"/>
    <lineage>
        <taxon>Bacteria</taxon>
        <taxon>Pseudomonadati</taxon>
        <taxon>Pseudomonadota</taxon>
        <taxon>Alphaproteobacteria</taxon>
        <taxon>Sphingomonadales</taxon>
        <taxon>Sphingomonadaceae</taxon>
        <taxon>Sphingomonas</taxon>
    </lineage>
</organism>
<dbReference type="SUPFAM" id="SSF51735">
    <property type="entry name" value="NAD(P)-binding Rossmann-fold domains"/>
    <property type="match status" value="1"/>
</dbReference>
<evidence type="ECO:0000313" key="4">
    <source>
        <dbReference type="Proteomes" id="UP000274661"/>
    </source>
</evidence>